<gene>
    <name evidence="1" type="ORF">HF519_24035</name>
</gene>
<dbReference type="Proteomes" id="UP000586918">
    <property type="component" value="Unassembled WGS sequence"/>
</dbReference>
<evidence type="ECO:0000313" key="2">
    <source>
        <dbReference type="Proteomes" id="UP000586918"/>
    </source>
</evidence>
<dbReference type="SUPFAM" id="SSF52980">
    <property type="entry name" value="Restriction endonuclease-like"/>
    <property type="match status" value="1"/>
</dbReference>
<evidence type="ECO:0008006" key="3">
    <source>
        <dbReference type="Google" id="ProtNLM"/>
    </source>
</evidence>
<proteinExistence type="predicted"/>
<dbReference type="EMBL" id="JAAXKZ010000120">
    <property type="protein sequence ID" value="NMH94586.1"/>
    <property type="molecule type" value="Genomic_DNA"/>
</dbReference>
<dbReference type="Gene3D" id="3.40.960.10">
    <property type="entry name" value="VSR Endonuclease"/>
    <property type="match status" value="1"/>
</dbReference>
<name>A0A848DQ69_9PSEU</name>
<accession>A0A848DQ69</accession>
<keyword evidence="2" id="KW-1185">Reference proteome</keyword>
<dbReference type="AlphaFoldDB" id="A0A848DQ69"/>
<organism evidence="1 2">
    <name type="scientific">Pseudonocardia bannensis</name>
    <dbReference type="NCBI Taxonomy" id="630973"/>
    <lineage>
        <taxon>Bacteria</taxon>
        <taxon>Bacillati</taxon>
        <taxon>Actinomycetota</taxon>
        <taxon>Actinomycetes</taxon>
        <taxon>Pseudonocardiales</taxon>
        <taxon>Pseudonocardiaceae</taxon>
        <taxon>Pseudonocardia</taxon>
    </lineage>
</organism>
<comment type="caution">
    <text evidence="1">The sequence shown here is derived from an EMBL/GenBank/DDBJ whole genome shotgun (WGS) entry which is preliminary data.</text>
</comment>
<dbReference type="InterPro" id="IPR011335">
    <property type="entry name" value="Restrct_endonuc-II-like"/>
</dbReference>
<sequence>MSARCISVERMLLSTLGLHGACLRRDAVAALGEYRVRIALESGELISAFGGVVMEPGRTADPLTVVSSAVLAAGDDAVVAGATAAHLHGCSAVDPLPVHLMVPYGHWLRSGAGLVVHNGRSVERDREIVQGVPVLGLERVVTDMLCRDRPQDALAVADQALARIDASHRDGFRSRIRQRLDERPDPRGTRFARHLLGLATGRAESPAESWLLWVIVDLGFPIPEVNWSIRGVDGREIYRVDLAWPALRIAVEYNGYSAHAERTADDEARVRDLRKRGWIVLVVEADDLRSPARVELELHAAFVSRGWDLRQRSVGTTRRRRHRDSRAS</sequence>
<evidence type="ECO:0000313" key="1">
    <source>
        <dbReference type="EMBL" id="NMH94586.1"/>
    </source>
</evidence>
<dbReference type="RefSeq" id="WP_211170500.1">
    <property type="nucleotide sequence ID" value="NZ_JAAXKZ010000120.1"/>
</dbReference>
<reference evidence="1 2" key="1">
    <citation type="submission" date="2020-04" db="EMBL/GenBank/DDBJ databases">
        <authorList>
            <person name="Klaysubun C."/>
            <person name="Duangmal K."/>
            <person name="Lipun K."/>
        </authorList>
    </citation>
    <scope>NUCLEOTIDE SEQUENCE [LARGE SCALE GENOMIC DNA]</scope>
    <source>
        <strain evidence="1 2">DSM 45300</strain>
    </source>
</reference>
<protein>
    <recommendedName>
        <fullName evidence="3">DUF559 domain-containing protein</fullName>
    </recommendedName>
</protein>